<evidence type="ECO:0000313" key="2">
    <source>
        <dbReference type="EMBL" id="QDS99908.1"/>
    </source>
</evidence>
<feature type="compositionally biased region" description="Polar residues" evidence="1">
    <location>
        <begin position="1016"/>
        <end position="1029"/>
    </location>
</feature>
<organism evidence="2 3">
    <name type="scientific">Adhaeretor mobilis</name>
    <dbReference type="NCBI Taxonomy" id="1930276"/>
    <lineage>
        <taxon>Bacteria</taxon>
        <taxon>Pseudomonadati</taxon>
        <taxon>Planctomycetota</taxon>
        <taxon>Planctomycetia</taxon>
        <taxon>Pirellulales</taxon>
        <taxon>Lacipirellulaceae</taxon>
        <taxon>Adhaeretor</taxon>
    </lineage>
</organism>
<dbReference type="OrthoDB" id="219241at2"/>
<name>A0A517MYE6_9BACT</name>
<evidence type="ECO:0000313" key="3">
    <source>
        <dbReference type="Proteomes" id="UP000319852"/>
    </source>
</evidence>
<dbReference type="EMBL" id="CP036263">
    <property type="protein sequence ID" value="QDS99908.1"/>
    <property type="molecule type" value="Genomic_DNA"/>
</dbReference>
<keyword evidence="3" id="KW-1185">Reference proteome</keyword>
<reference evidence="2 3" key="1">
    <citation type="submission" date="2019-02" db="EMBL/GenBank/DDBJ databases">
        <title>Deep-cultivation of Planctomycetes and their phenomic and genomic characterization uncovers novel biology.</title>
        <authorList>
            <person name="Wiegand S."/>
            <person name="Jogler M."/>
            <person name="Boedeker C."/>
            <person name="Pinto D."/>
            <person name="Vollmers J."/>
            <person name="Rivas-Marin E."/>
            <person name="Kohn T."/>
            <person name="Peeters S.H."/>
            <person name="Heuer A."/>
            <person name="Rast P."/>
            <person name="Oberbeckmann S."/>
            <person name="Bunk B."/>
            <person name="Jeske O."/>
            <person name="Meyerdierks A."/>
            <person name="Storesund J.E."/>
            <person name="Kallscheuer N."/>
            <person name="Luecker S."/>
            <person name="Lage O.M."/>
            <person name="Pohl T."/>
            <person name="Merkel B.J."/>
            <person name="Hornburger P."/>
            <person name="Mueller R.-W."/>
            <person name="Bruemmer F."/>
            <person name="Labrenz M."/>
            <person name="Spormann A.M."/>
            <person name="Op den Camp H."/>
            <person name="Overmann J."/>
            <person name="Amann R."/>
            <person name="Jetten M.S.M."/>
            <person name="Mascher T."/>
            <person name="Medema M.H."/>
            <person name="Devos D.P."/>
            <person name="Kaster A.-K."/>
            <person name="Ovreas L."/>
            <person name="Rohde M."/>
            <person name="Galperin M.Y."/>
            <person name="Jogler C."/>
        </authorList>
    </citation>
    <scope>NUCLEOTIDE SEQUENCE [LARGE SCALE GENOMIC DNA]</scope>
    <source>
        <strain evidence="2 3">HG15A2</strain>
    </source>
</reference>
<protein>
    <submittedName>
        <fullName evidence="2">Uncharacterized protein</fullName>
    </submittedName>
</protein>
<proteinExistence type="predicted"/>
<dbReference type="AlphaFoldDB" id="A0A517MYE6"/>
<dbReference type="KEGG" id="amob:HG15A2_32390"/>
<evidence type="ECO:0000256" key="1">
    <source>
        <dbReference type="SAM" id="MobiDB-lite"/>
    </source>
</evidence>
<dbReference type="Proteomes" id="UP000319852">
    <property type="component" value="Chromosome"/>
</dbReference>
<sequence length="1159" mass="130407">MSSPSATMTTSSNMNTAVRGNFVDLEGDDFYEIENYDKMPSFLMSLVSSGDHWMYLSSGGGLTAGRVSAANSLFPYETVDRLHDCHRYSGPFTTIRFREEAGGYSFWQPFVDSVHGPAGQRRLLKHVAGDQVVFEESHAISGLRFRYRWRTSRRYGFIRTVEILNEGTDAIEFDVVDGLQNLLPHGVPLGTYQQASCLVDAYKHNECDTQSGMGIYSLTSQISDRAEAVEALRATTVWKCGLPESTLFLSTGGIDAFLAGETPAVESLCTGKRGNYFAFATLELSPGKSIHWHLIADVARDHQQIARLQNHLASPDSLEATLEQAIQQDHQGLLQNIASSDGLQTTGSQLSTTHHFANVLYNNMRGGVFASNYQVDTQDLHGFLRERNSKVHQAQQAFLRTLPKQIDYSQLVARVREQNDTDLLRLVTEYLPLTFSRRHGDPSRPWNAFEIRVHNDDGSQIYNYQGNWRDIFQNWEALSASFPGFLPSIVAKFVNASTIDGFNPYRITRDGIDWEEPDPEDPWSNIGYWGDHQIVYLTRLLEALRNYYPGELERMLDEQVFCYANVPYRIKSFEELAANSSDTIEFDQFTAQEIENRVETLGADGKLVTDSRGKTYYANLLEKLLVPVLTKISNLVVDGGIWLNTQRPEWNDANNALVGAGLSMVSVCQLRRHLQLLSDLLKGFSDHRFAISVEVEQWYRKIRKVLHENRSLLQSATIDDEARAHMLEATGQAFSDYRLKVYDDGFSGKHTVSGAELVEFLSLGMEYLEHSIRANRREDSLYHAYNLLELDLTNGAASVSSLYEMLEGQVAVLSSGLLDAGQAIELIDAMFESQLYRADQNSFMLYPNRQLPSFLDRNRIEAGWLEPIELLRELIAAGNDSVVVRDVQGDYHFNAAIHQQADLEQRLSQLSGEERWAELVASDRQSVFDVFEMVFAHKSYTGRSGTMYGYEGLGSIYWHMVSKLLLAVQENVFNVADRQASKSEIQALVDAYYLVRGGLSSDKSPSQYGAFPTDPYSHSPSHSGAQQPGMTGQVKEEILTRLGELGVRALDGRLHFQPILLRRREFLETATTFEYFDLSGQTQSLELPAGSLAFTVCQTPVRYRLGDRPLSIEVTYADEKSETIDDSALSQEVSSLVFERSGEIARIDVNIPDEQIVRA</sequence>
<feature type="region of interest" description="Disordered" evidence="1">
    <location>
        <begin position="1006"/>
        <end position="1029"/>
    </location>
</feature>
<gene>
    <name evidence="2" type="ORF">HG15A2_32390</name>
</gene>
<accession>A0A517MYE6</accession>
<dbReference type="RefSeq" id="WP_145061058.1">
    <property type="nucleotide sequence ID" value="NZ_CP036263.1"/>
</dbReference>